<name>A0A6L2L075_TANCI</name>
<dbReference type="InterPro" id="IPR001878">
    <property type="entry name" value="Znf_CCHC"/>
</dbReference>
<accession>A0A6L2L075</accession>
<feature type="region of interest" description="Disordered" evidence="1">
    <location>
        <begin position="1083"/>
        <end position="1107"/>
    </location>
</feature>
<evidence type="ECO:0000313" key="3">
    <source>
        <dbReference type="EMBL" id="GEU55283.1"/>
    </source>
</evidence>
<dbReference type="GO" id="GO:0003676">
    <property type="term" value="F:nucleic acid binding"/>
    <property type="evidence" value="ECO:0007669"/>
    <property type="project" value="InterPro"/>
</dbReference>
<protein>
    <recommendedName>
        <fullName evidence="2">CCHC-type domain-containing protein</fullName>
    </recommendedName>
</protein>
<dbReference type="Pfam" id="PF14223">
    <property type="entry name" value="Retrotran_gag_2"/>
    <property type="match status" value="1"/>
</dbReference>
<feature type="compositionally biased region" description="Basic and acidic residues" evidence="1">
    <location>
        <begin position="595"/>
        <end position="607"/>
    </location>
</feature>
<comment type="caution">
    <text evidence="3">The sequence shown here is derived from an EMBL/GenBank/DDBJ whole genome shotgun (WGS) entry which is preliminary data.</text>
</comment>
<feature type="compositionally biased region" description="Polar residues" evidence="1">
    <location>
        <begin position="553"/>
        <end position="564"/>
    </location>
</feature>
<dbReference type="EMBL" id="BKCJ010003471">
    <property type="protein sequence ID" value="GEU55283.1"/>
    <property type="molecule type" value="Genomic_DNA"/>
</dbReference>
<proteinExistence type="predicted"/>
<dbReference type="SMART" id="SM00343">
    <property type="entry name" value="ZnF_C2HC"/>
    <property type="match status" value="2"/>
</dbReference>
<feature type="domain" description="CCHC-type" evidence="2">
    <location>
        <begin position="639"/>
        <end position="655"/>
    </location>
</feature>
<dbReference type="GO" id="GO:0008270">
    <property type="term" value="F:zinc ion binding"/>
    <property type="evidence" value="ECO:0007669"/>
    <property type="project" value="InterPro"/>
</dbReference>
<dbReference type="InterPro" id="IPR036875">
    <property type="entry name" value="Znf_CCHC_sf"/>
</dbReference>
<dbReference type="SUPFAM" id="SSF57756">
    <property type="entry name" value="Retrovirus zinc finger-like domains"/>
    <property type="match status" value="1"/>
</dbReference>
<evidence type="ECO:0000259" key="2">
    <source>
        <dbReference type="SMART" id="SM00343"/>
    </source>
</evidence>
<feature type="region of interest" description="Disordered" evidence="1">
    <location>
        <begin position="538"/>
        <end position="625"/>
    </location>
</feature>
<feature type="domain" description="CCHC-type" evidence="2">
    <location>
        <begin position="300"/>
        <end position="316"/>
    </location>
</feature>
<evidence type="ECO:0000256" key="1">
    <source>
        <dbReference type="SAM" id="MobiDB-lite"/>
    </source>
</evidence>
<reference evidence="3" key="1">
    <citation type="journal article" date="2019" name="Sci. Rep.">
        <title>Draft genome of Tanacetum cinerariifolium, the natural source of mosquito coil.</title>
        <authorList>
            <person name="Yamashiro T."/>
            <person name="Shiraishi A."/>
            <person name="Satake H."/>
            <person name="Nakayama K."/>
        </authorList>
    </citation>
    <scope>NUCLEOTIDE SEQUENCE</scope>
</reference>
<feature type="region of interest" description="Disordered" evidence="1">
    <location>
        <begin position="1"/>
        <end position="35"/>
    </location>
</feature>
<feature type="region of interest" description="Disordered" evidence="1">
    <location>
        <begin position="312"/>
        <end position="346"/>
    </location>
</feature>
<feature type="region of interest" description="Disordered" evidence="1">
    <location>
        <begin position="203"/>
        <end position="222"/>
    </location>
</feature>
<feature type="compositionally biased region" description="Basic and acidic residues" evidence="1">
    <location>
        <begin position="616"/>
        <end position="625"/>
    </location>
</feature>
<feature type="compositionally biased region" description="Low complexity" evidence="1">
    <location>
        <begin position="204"/>
        <end position="222"/>
    </location>
</feature>
<organism evidence="3">
    <name type="scientific">Tanacetum cinerariifolium</name>
    <name type="common">Dalmatian daisy</name>
    <name type="synonym">Chrysanthemum cinerariifolium</name>
    <dbReference type="NCBI Taxonomy" id="118510"/>
    <lineage>
        <taxon>Eukaryota</taxon>
        <taxon>Viridiplantae</taxon>
        <taxon>Streptophyta</taxon>
        <taxon>Embryophyta</taxon>
        <taxon>Tracheophyta</taxon>
        <taxon>Spermatophyta</taxon>
        <taxon>Magnoliopsida</taxon>
        <taxon>eudicotyledons</taxon>
        <taxon>Gunneridae</taxon>
        <taxon>Pentapetalae</taxon>
        <taxon>asterids</taxon>
        <taxon>campanulids</taxon>
        <taxon>Asterales</taxon>
        <taxon>Asteraceae</taxon>
        <taxon>Asteroideae</taxon>
        <taxon>Anthemideae</taxon>
        <taxon>Anthemidinae</taxon>
        <taxon>Tanacetum</taxon>
    </lineage>
</organism>
<gene>
    <name evidence="3" type="ORF">Tci_027261</name>
</gene>
<sequence length="1539" mass="175053">MAEDDNILNDGDHPETSNTSPPVPPPTQQIPHTNRNDLVSVTTDTNGIIKVLPPKTAEEVVARKKERKARATLLMALPEDHLAKFHKMADAKEMWEAIKSRFGGNDESKKMQKYLLKQQFDEIHGAGVSHEDANQKFLRSLPSSWSQVALIMRTKPGLDTLSFYDLYNNLRVFKRDVKGTTASSSNIHNVAFVSAKNTSNTNDVSTAYSVSSPSVSKSQKEGSSSYTDEVIHSFFKNQSSAPQLDYNDLEQINDDDIEEMDLIWQVAMIFIRIKKFHKRTGRKLQLDTKDPAGFDKTTVECFNCHEMGNSARDCRAKGNQDSRRRDVRYNGNKTRDNGRRPAHQDDSKALVTIDGEDNDWSGHVKKDAQNYAMIAYSSSNSSSDNEVKSCSKACKESYTRLKKLYDDQRDKLGDASIEITAYTLALKKVEAQLLCHQQNQLAYEQKISKLFNTQMSANDKFGLGYGDYRYGSILSYENEVLQSVFINKASDLEDTLVNDRFADGMHVVPPPMTGKYMLSGPDVEIDYFKFTYGPKQTSANESDFKPSEYASCESDSSIETSTSMLEPEYESDSHNDSVSNIQEDKEKPSFAFTDSVKHVKTSRENIKETSTTNHSPKIEKHDRNGHTRKGLGYDFTRKACFVCGSFSHLIRDCDFHEKRMAKQSELTKSKNKVTGQRENRPVWNNVHRVNHQNKFVPSVLLTKTGKFPVNAARQNYSSHATSTSTASKVNTTRPFIYETRPKRNFYKTHSPNKSLYHDTTAQRTTFSYQKVNVVGNKSLSIVEGNGDTAVKASAGNKAHLANYQEFKGVSVAFGGSNRRITGKGKIKTGSKELASLKQTALGKDISNPLMAGRLSKTTLPTSSVKYALTASPTIRISCIKQFWTTTKVKTINDEVRIQALIDEKRVNIKESSIRRTLKLDDAEGTSCLANAEIFDGLTKMGYEKLSEKLTFYKDFFSPQWKFLIHTILQCLSAKTTFWNKFSSTMASAIICLATNQKFNFSRYILLSLVKNIEVGVPFFMFPRFVQFLIDHQLGDMSHHKDMYDNPSLTKKVFANIKRVGTGFSRVVTLLFDNMLVPVAKEQTQAPKVPSPEPLPEHMLPLPSNDPLPGGKDSLKLKELMYLCTHLSNKVLELESEVIGIKSTYKERIAKLKGRVDRLEEENRGRIIADIDEDVEINLEEAQAKLYKMDLKHIEKVLSMQNVDDEEHGEIEKVLEVVTAAKLITEVVTTAEATKISVPRRRMGIEQDGAFARQLEAELNANINWNAVIEQFKRSERLNDAVMKYQALKRKPLTEAQARKNMIIYLKNMAGYKMNYFKVMTYSEIRPLFEKHYNYNQAFLEEVNEDAIVPEKEVKVEGHKREEATPLASKIPIADYKIHLERNKPYFKIIRADGNHMLFLSFSTLLKNFDKEDLESLWKLVKERFEKTEPKNYTDDYLLKTLKTMFEQSDVEASVWRDQKGRYGLAKRYYLTHFTLEQMLNNVRLEVEEESEMSLELLSVGLDLSKLANRLRKIYSKGLTLRLLPKACPMAKPSLSEWKD</sequence>